<dbReference type="SUPFAM" id="SSF51735">
    <property type="entry name" value="NAD(P)-binding Rossmann-fold domains"/>
    <property type="match status" value="1"/>
</dbReference>
<dbReference type="InterPro" id="IPR036291">
    <property type="entry name" value="NAD(P)-bd_dom_sf"/>
</dbReference>
<keyword evidence="7" id="KW-1185">Reference proteome</keyword>
<name>A0ABQ5JHC1_9LACO</name>
<comment type="pathway">
    <text evidence="1">Lipid metabolism; butanoate metabolism.</text>
</comment>
<comment type="similarity">
    <text evidence="2">Belongs to the 3-hydroxyacyl-CoA dehydrogenase family.</text>
</comment>
<evidence type="ECO:0000259" key="4">
    <source>
        <dbReference type="Pfam" id="PF00725"/>
    </source>
</evidence>
<dbReference type="Gene3D" id="1.10.1040.10">
    <property type="entry name" value="N-(1-d-carboxylethyl)-l-norvaline Dehydrogenase, domain 2"/>
    <property type="match status" value="1"/>
</dbReference>
<dbReference type="RefSeq" id="WP_244055131.1">
    <property type="nucleotide sequence ID" value="NZ_BQXH01000008.1"/>
</dbReference>
<dbReference type="InterPro" id="IPR013328">
    <property type="entry name" value="6PGD_dom2"/>
</dbReference>
<evidence type="ECO:0000313" key="7">
    <source>
        <dbReference type="Proteomes" id="UP001055149"/>
    </source>
</evidence>
<proteinExistence type="inferred from homology"/>
<dbReference type="PROSITE" id="PS00067">
    <property type="entry name" value="3HCDH"/>
    <property type="match status" value="1"/>
</dbReference>
<feature type="domain" description="3-hydroxyacyl-CoA dehydrogenase C-terminal" evidence="4">
    <location>
        <begin position="186"/>
        <end position="282"/>
    </location>
</feature>
<dbReference type="InterPro" id="IPR008927">
    <property type="entry name" value="6-PGluconate_DH-like_C_sf"/>
</dbReference>
<dbReference type="Gene3D" id="3.40.50.720">
    <property type="entry name" value="NAD(P)-binding Rossmann-like Domain"/>
    <property type="match status" value="1"/>
</dbReference>
<evidence type="ECO:0000256" key="3">
    <source>
        <dbReference type="ARBA" id="ARBA00023002"/>
    </source>
</evidence>
<evidence type="ECO:0000256" key="1">
    <source>
        <dbReference type="ARBA" id="ARBA00005086"/>
    </source>
</evidence>
<accession>A0ABQ5JHC1</accession>
<dbReference type="PANTHER" id="PTHR48075:SF5">
    <property type="entry name" value="3-HYDROXYBUTYRYL-COA DEHYDROGENASE"/>
    <property type="match status" value="1"/>
</dbReference>
<evidence type="ECO:0000259" key="5">
    <source>
        <dbReference type="Pfam" id="PF02737"/>
    </source>
</evidence>
<sequence length="283" mass="30868">MEIKNVMVVGAGQMGGGIAQAFAEAGYNVKLNDIKQEFVDNRLEIISKGLQHQVEKGRLEQQEFEEIMTHLTPSVSYDDAADIDLVVEAATENEKIKLSIFKELDEVAPKEAILASNTSSISITKIAGATKRHTQVIGLHFFNPVHAMKLIELNIGLTTSQETIQVVQKVGESLDKTVIMAKDSAGFVVNRILIPMINEGICVLEEGIASAEQVDEAMRLGSNVPMGPLELADFIGLDVVLSIMQTLSANFGDTKYRPAPLLVKHVEAGMLGRKTGHGFYNYE</sequence>
<protein>
    <submittedName>
        <fullName evidence="6">3-hydroxybutyryl-CoA dehydrogenase</fullName>
    </submittedName>
</protein>
<gene>
    <name evidence="6" type="primary">hbd</name>
    <name evidence="6" type="ORF">LPAF129_10660</name>
</gene>
<dbReference type="InterPro" id="IPR006180">
    <property type="entry name" value="3-OHacyl-CoA_DH_CS"/>
</dbReference>
<keyword evidence="3" id="KW-0560">Oxidoreductase</keyword>
<dbReference type="Pfam" id="PF00725">
    <property type="entry name" value="3HCDH"/>
    <property type="match status" value="1"/>
</dbReference>
<dbReference type="SUPFAM" id="SSF48179">
    <property type="entry name" value="6-phosphogluconate dehydrogenase C-terminal domain-like"/>
    <property type="match status" value="1"/>
</dbReference>
<dbReference type="PANTHER" id="PTHR48075">
    <property type="entry name" value="3-HYDROXYACYL-COA DEHYDROGENASE FAMILY PROTEIN"/>
    <property type="match status" value="1"/>
</dbReference>
<evidence type="ECO:0000313" key="6">
    <source>
        <dbReference type="EMBL" id="GKS81380.1"/>
    </source>
</evidence>
<organism evidence="6 7">
    <name type="scientific">Ligilactobacillus pabuli</name>
    <dbReference type="NCBI Taxonomy" id="2886039"/>
    <lineage>
        <taxon>Bacteria</taxon>
        <taxon>Bacillati</taxon>
        <taxon>Bacillota</taxon>
        <taxon>Bacilli</taxon>
        <taxon>Lactobacillales</taxon>
        <taxon>Lactobacillaceae</taxon>
        <taxon>Ligilactobacillus</taxon>
    </lineage>
</organism>
<evidence type="ECO:0000256" key="2">
    <source>
        <dbReference type="ARBA" id="ARBA00009463"/>
    </source>
</evidence>
<dbReference type="Pfam" id="PF02737">
    <property type="entry name" value="3HCDH_N"/>
    <property type="match status" value="1"/>
</dbReference>
<dbReference type="InterPro" id="IPR006176">
    <property type="entry name" value="3-OHacyl-CoA_DH_NAD-bd"/>
</dbReference>
<dbReference type="EMBL" id="BQXH01000008">
    <property type="protein sequence ID" value="GKS81380.1"/>
    <property type="molecule type" value="Genomic_DNA"/>
</dbReference>
<feature type="domain" description="3-hydroxyacyl-CoA dehydrogenase NAD binding" evidence="5">
    <location>
        <begin position="5"/>
        <end position="183"/>
    </location>
</feature>
<dbReference type="PIRSF" id="PIRSF000105">
    <property type="entry name" value="HCDH"/>
    <property type="match status" value="1"/>
</dbReference>
<comment type="caution">
    <text evidence="6">The sequence shown here is derived from an EMBL/GenBank/DDBJ whole genome shotgun (WGS) entry which is preliminary data.</text>
</comment>
<dbReference type="InterPro" id="IPR006108">
    <property type="entry name" value="3HC_DH_C"/>
</dbReference>
<reference evidence="6" key="1">
    <citation type="journal article" date="2022" name="Int. J. Syst. Evol. Microbiol.">
        <title>A novel species of lactic acid bacteria, Ligilactobacillus pabuli sp. nov., isolated from alfalfa silage.</title>
        <authorList>
            <person name="Tohno M."/>
            <person name="Tanizawa Y."/>
            <person name="Sawada H."/>
            <person name="Sakamoto M."/>
            <person name="Ohkuma M."/>
            <person name="Kobayashi H."/>
        </authorList>
    </citation>
    <scope>NUCLEOTIDE SEQUENCE</scope>
    <source>
        <strain evidence="6">AF129</strain>
    </source>
</reference>
<dbReference type="Proteomes" id="UP001055149">
    <property type="component" value="Unassembled WGS sequence"/>
</dbReference>
<dbReference type="InterPro" id="IPR022694">
    <property type="entry name" value="3-OHacyl-CoA_DH"/>
</dbReference>